<reference evidence="1 2" key="1">
    <citation type="journal article" date="2020" name="Cell">
        <title>Large-Scale Comparative Analyses of Tick Genomes Elucidate Their Genetic Diversity and Vector Capacities.</title>
        <authorList>
            <consortium name="Tick Genome and Microbiome Consortium (TIGMIC)"/>
            <person name="Jia N."/>
            <person name="Wang J."/>
            <person name="Shi W."/>
            <person name="Du L."/>
            <person name="Sun Y."/>
            <person name="Zhan W."/>
            <person name="Jiang J.F."/>
            <person name="Wang Q."/>
            <person name="Zhang B."/>
            <person name="Ji P."/>
            <person name="Bell-Sakyi L."/>
            <person name="Cui X.M."/>
            <person name="Yuan T.T."/>
            <person name="Jiang B.G."/>
            <person name="Yang W.F."/>
            <person name="Lam T.T."/>
            <person name="Chang Q.C."/>
            <person name="Ding S.J."/>
            <person name="Wang X.J."/>
            <person name="Zhu J.G."/>
            <person name="Ruan X.D."/>
            <person name="Zhao L."/>
            <person name="Wei J.T."/>
            <person name="Ye R.Z."/>
            <person name="Que T.C."/>
            <person name="Du C.H."/>
            <person name="Zhou Y.H."/>
            <person name="Cheng J.X."/>
            <person name="Dai P.F."/>
            <person name="Guo W.B."/>
            <person name="Han X.H."/>
            <person name="Huang E.J."/>
            <person name="Li L.F."/>
            <person name="Wei W."/>
            <person name="Gao Y.C."/>
            <person name="Liu J.Z."/>
            <person name="Shao H.Z."/>
            <person name="Wang X."/>
            <person name="Wang C.C."/>
            <person name="Yang T.C."/>
            <person name="Huo Q.B."/>
            <person name="Li W."/>
            <person name="Chen H.Y."/>
            <person name="Chen S.E."/>
            <person name="Zhou L.G."/>
            <person name="Ni X.B."/>
            <person name="Tian J.H."/>
            <person name="Sheng Y."/>
            <person name="Liu T."/>
            <person name="Pan Y.S."/>
            <person name="Xia L.Y."/>
            <person name="Li J."/>
            <person name="Zhao F."/>
            <person name="Cao W.C."/>
        </authorList>
    </citation>
    <scope>NUCLEOTIDE SEQUENCE [LARGE SCALE GENOMIC DNA]</scope>
    <source>
        <strain evidence="1">Iper-2018</strain>
    </source>
</reference>
<protein>
    <submittedName>
        <fullName evidence="1">Uncharacterized protein</fullName>
    </submittedName>
</protein>
<gene>
    <name evidence="1" type="ORF">HPB47_003878</name>
</gene>
<keyword evidence="2" id="KW-1185">Reference proteome</keyword>
<sequence length="148" mass="15921">MVDSYLIMGSEIVVESLERLDPGDVDVPTARSLELSSAHHAVQSASVRTVRWAGLRGCAGGSSHGLSAARPRTPSPEPFRGNTLEDRHPQEPVAVYNEAERRLLCPVCGVPEIHRLTLGARCGVRLPPPAAGDRPDDSFRGLRQGLLP</sequence>
<dbReference type="EMBL" id="JABSTQ010010577">
    <property type="protein sequence ID" value="KAG0419790.1"/>
    <property type="molecule type" value="Genomic_DNA"/>
</dbReference>
<comment type="caution">
    <text evidence="1">The sequence shown here is derived from an EMBL/GenBank/DDBJ whole genome shotgun (WGS) entry which is preliminary data.</text>
</comment>
<proteinExistence type="predicted"/>
<dbReference type="Proteomes" id="UP000805193">
    <property type="component" value="Unassembled WGS sequence"/>
</dbReference>
<name>A0AC60PIW3_IXOPE</name>
<organism evidence="1 2">
    <name type="scientific">Ixodes persulcatus</name>
    <name type="common">Taiga tick</name>
    <dbReference type="NCBI Taxonomy" id="34615"/>
    <lineage>
        <taxon>Eukaryota</taxon>
        <taxon>Metazoa</taxon>
        <taxon>Ecdysozoa</taxon>
        <taxon>Arthropoda</taxon>
        <taxon>Chelicerata</taxon>
        <taxon>Arachnida</taxon>
        <taxon>Acari</taxon>
        <taxon>Parasitiformes</taxon>
        <taxon>Ixodida</taxon>
        <taxon>Ixodoidea</taxon>
        <taxon>Ixodidae</taxon>
        <taxon>Ixodinae</taxon>
        <taxon>Ixodes</taxon>
    </lineage>
</organism>
<accession>A0AC60PIW3</accession>
<evidence type="ECO:0000313" key="1">
    <source>
        <dbReference type="EMBL" id="KAG0419790.1"/>
    </source>
</evidence>
<evidence type="ECO:0000313" key="2">
    <source>
        <dbReference type="Proteomes" id="UP000805193"/>
    </source>
</evidence>